<proteinExistence type="predicted"/>
<dbReference type="GO" id="GO:0080031">
    <property type="term" value="F:methyl salicylate esterase activity"/>
    <property type="evidence" value="ECO:0007669"/>
    <property type="project" value="TreeGrafter"/>
</dbReference>
<dbReference type="InterPro" id="IPR029058">
    <property type="entry name" value="AB_hydrolase_fold"/>
</dbReference>
<dbReference type="PANTHER" id="PTHR10992:SF1083">
    <property type="entry name" value="METHYLESTERASE 1"/>
    <property type="match status" value="1"/>
</dbReference>
<keyword evidence="1 3" id="KW-0378">Hydrolase</keyword>
<dbReference type="AlphaFoldDB" id="A0AAW6P7L7"/>
<dbReference type="SUPFAM" id="SSF53474">
    <property type="entry name" value="alpha/beta-Hydrolases"/>
    <property type="match status" value="1"/>
</dbReference>
<comment type="caution">
    <text evidence="3">The sequence shown here is derived from an EMBL/GenBank/DDBJ whole genome shotgun (WGS) entry which is preliminary data.</text>
</comment>
<dbReference type="Gene3D" id="3.40.50.1820">
    <property type="entry name" value="alpha/beta hydrolase"/>
    <property type="match status" value="1"/>
</dbReference>
<name>A0AAW6P7L7_9PSED</name>
<reference evidence="3" key="1">
    <citation type="submission" date="2023-03" db="EMBL/GenBank/DDBJ databases">
        <title>Draft assemblies of triclosan tolerant bacteria isolated from returned activated sludge.</title>
        <authorList>
            <person name="Van Hamelsveld S."/>
        </authorList>
    </citation>
    <scope>NUCLEOTIDE SEQUENCE</scope>
    <source>
        <strain evidence="3">GW210015_S63</strain>
    </source>
</reference>
<dbReference type="GO" id="GO:0080032">
    <property type="term" value="F:methyl jasmonate esterase activity"/>
    <property type="evidence" value="ECO:0007669"/>
    <property type="project" value="TreeGrafter"/>
</dbReference>
<evidence type="ECO:0000256" key="1">
    <source>
        <dbReference type="ARBA" id="ARBA00022801"/>
    </source>
</evidence>
<dbReference type="PANTHER" id="PTHR10992">
    <property type="entry name" value="METHYLESTERASE FAMILY MEMBER"/>
    <property type="match status" value="1"/>
</dbReference>
<accession>A0AAW6P7L7</accession>
<dbReference type="RefSeq" id="WP_276214861.1">
    <property type="nucleotide sequence ID" value="NZ_JARJLR010000246.1"/>
</dbReference>
<gene>
    <name evidence="3" type="ORF">P3W55_14945</name>
</gene>
<dbReference type="EMBL" id="JARJLR010000246">
    <property type="protein sequence ID" value="MDF3843007.1"/>
    <property type="molecule type" value="Genomic_DNA"/>
</dbReference>
<dbReference type="InterPro" id="IPR000073">
    <property type="entry name" value="AB_hydrolase_1"/>
</dbReference>
<feature type="domain" description="AB hydrolase-1" evidence="2">
    <location>
        <begin position="20"/>
        <end position="248"/>
    </location>
</feature>
<dbReference type="GO" id="GO:0009696">
    <property type="term" value="P:salicylic acid metabolic process"/>
    <property type="evidence" value="ECO:0007669"/>
    <property type="project" value="TreeGrafter"/>
</dbReference>
<protein>
    <submittedName>
        <fullName evidence="3">Alpha/beta hydrolase</fullName>
    </submittedName>
</protein>
<dbReference type="Pfam" id="PF12697">
    <property type="entry name" value="Abhydrolase_6"/>
    <property type="match status" value="1"/>
</dbReference>
<dbReference type="GO" id="GO:0080030">
    <property type="term" value="F:methyl indole-3-acetate esterase activity"/>
    <property type="evidence" value="ECO:0007669"/>
    <property type="project" value="TreeGrafter"/>
</dbReference>
<dbReference type="InterPro" id="IPR045889">
    <property type="entry name" value="MES/HNL"/>
</dbReference>
<evidence type="ECO:0000259" key="2">
    <source>
        <dbReference type="Pfam" id="PF12697"/>
    </source>
</evidence>
<sequence length="274" mass="30383">MSGYPLHCHRHQGDQTRVPLLLVHGICHNSQCWDTNYAGFFTARGRDVYTLSLRGHGADRRCLDQYCLEDYVDDVLAALAQLDGKAVLIGHSMGGALVQKAMSRASEKIAAVVLLASMVPGSMTALEKLLLLRKPSCVLALKRLLAGQSLSPKQINRLPFFMGRLNEQQIPCVARWLQPESKKALRELGNFTTQGGAQPFPLLVLGSRQDYLFGASTLQRMAAHYQTSAIILEQGCHDLMLDPDWFCSATCIADWLDDHLPYYSPSWHKAASSK</sequence>
<evidence type="ECO:0000313" key="4">
    <source>
        <dbReference type="Proteomes" id="UP001220662"/>
    </source>
</evidence>
<evidence type="ECO:0000313" key="3">
    <source>
        <dbReference type="EMBL" id="MDF3843007.1"/>
    </source>
</evidence>
<dbReference type="GO" id="GO:0009694">
    <property type="term" value="P:jasmonic acid metabolic process"/>
    <property type="evidence" value="ECO:0007669"/>
    <property type="project" value="TreeGrafter"/>
</dbReference>
<organism evidence="3 4">
    <name type="scientific">Pseudomonas citronellolis</name>
    <dbReference type="NCBI Taxonomy" id="53408"/>
    <lineage>
        <taxon>Bacteria</taxon>
        <taxon>Pseudomonadati</taxon>
        <taxon>Pseudomonadota</taxon>
        <taxon>Gammaproteobacteria</taxon>
        <taxon>Pseudomonadales</taxon>
        <taxon>Pseudomonadaceae</taxon>
        <taxon>Pseudomonas</taxon>
    </lineage>
</organism>
<dbReference type="Proteomes" id="UP001220662">
    <property type="component" value="Unassembled WGS sequence"/>
</dbReference>